<keyword evidence="3" id="KW-0732">Signal</keyword>
<feature type="region of interest" description="Disordered" evidence="1">
    <location>
        <begin position="224"/>
        <end position="350"/>
    </location>
</feature>
<feature type="compositionally biased region" description="Low complexity" evidence="1">
    <location>
        <begin position="284"/>
        <end position="301"/>
    </location>
</feature>
<evidence type="ECO:0000313" key="4">
    <source>
        <dbReference type="EMBL" id="SNX98462.1"/>
    </source>
</evidence>
<sequence>MSRAALRSTLTLAAVGGLVTTGLLNAAVAGATGPCALSADATTMTCTHADAGGELLFHVPEGVTDVDVAVLAGEAPGADVGRVPVPPGSTLVIDLGTVEELTAATDRETSATHVVSGDGVAARVRVLQGEEPTASEGAGIAVPADVPAGTPAEAARRDADASTVSGSPALAADVPVGTPDEDVDHDGGVAETPGANDASIQIVLTFAAPDPGLPTGRLLEPHRQAETVPATEPEDATEDASDEDDSGTGDSGASASGDTVEADPEPATETSAPAGESAPASNTAPDDAASVDDPAQDAPAEPAAPAPTDEPGPVPSETTAPSETTEPVESPAAGTTESLPAPAVQTPDSAEPAAVLKPPVVAAAPAPVEAAAPVEAVVPIEVPAAAATSSPAEGAPLVESPAPAVTSAPAEVTPPVVEPAAAGDRHVPWNQERRAVPTPSAGTGAQRPAGAVDEQVVVDGLQPAASAVPAGLLDADGVGIIAGSLAGFVGLGLAVTVAVGARRRD</sequence>
<keyword evidence="2" id="KW-0812">Transmembrane</keyword>
<feature type="region of interest" description="Disordered" evidence="1">
    <location>
        <begin position="131"/>
        <end position="195"/>
    </location>
</feature>
<reference evidence="4 5" key="1">
    <citation type="submission" date="2017-09" db="EMBL/GenBank/DDBJ databases">
        <authorList>
            <person name="Ehlers B."/>
            <person name="Leendertz F.H."/>
        </authorList>
    </citation>
    <scope>NUCLEOTIDE SEQUENCE [LARGE SCALE GENOMIC DNA]</scope>
    <source>
        <strain evidence="4 5">DSM 46844</strain>
    </source>
</reference>
<evidence type="ECO:0000256" key="3">
    <source>
        <dbReference type="SAM" id="SignalP"/>
    </source>
</evidence>
<dbReference type="Proteomes" id="UP000219514">
    <property type="component" value="Unassembled WGS sequence"/>
</dbReference>
<evidence type="ECO:0000256" key="2">
    <source>
        <dbReference type="SAM" id="Phobius"/>
    </source>
</evidence>
<feature type="chain" id="PRO_5039669483" evidence="3">
    <location>
        <begin position="27"/>
        <end position="505"/>
    </location>
</feature>
<gene>
    <name evidence="4" type="ORF">SAMN06893097_110246</name>
</gene>
<evidence type="ECO:0000256" key="1">
    <source>
        <dbReference type="SAM" id="MobiDB-lite"/>
    </source>
</evidence>
<feature type="region of interest" description="Disordered" evidence="1">
    <location>
        <begin position="392"/>
        <end position="411"/>
    </location>
</feature>
<feature type="compositionally biased region" description="Low complexity" evidence="1">
    <location>
        <begin position="315"/>
        <end position="332"/>
    </location>
</feature>
<dbReference type="EMBL" id="OBDO01000010">
    <property type="protein sequence ID" value="SNX98462.1"/>
    <property type="molecule type" value="Genomic_DNA"/>
</dbReference>
<proteinExistence type="predicted"/>
<organism evidence="4 5">
    <name type="scientific">Geodermatophilus sabuli</name>
    <dbReference type="NCBI Taxonomy" id="1564158"/>
    <lineage>
        <taxon>Bacteria</taxon>
        <taxon>Bacillati</taxon>
        <taxon>Actinomycetota</taxon>
        <taxon>Actinomycetes</taxon>
        <taxon>Geodermatophilales</taxon>
        <taxon>Geodermatophilaceae</taxon>
        <taxon>Geodermatophilus</taxon>
    </lineage>
</organism>
<feature type="compositionally biased region" description="Pro residues" evidence="1">
    <location>
        <begin position="302"/>
        <end position="314"/>
    </location>
</feature>
<feature type="compositionally biased region" description="Basic and acidic residues" evidence="1">
    <location>
        <begin position="423"/>
        <end position="435"/>
    </location>
</feature>
<accession>A0A285EH52</accession>
<name>A0A285EH52_9ACTN</name>
<feature type="compositionally biased region" description="Acidic residues" evidence="1">
    <location>
        <begin position="232"/>
        <end position="247"/>
    </location>
</feature>
<feature type="transmembrane region" description="Helical" evidence="2">
    <location>
        <begin position="478"/>
        <end position="501"/>
    </location>
</feature>
<dbReference type="RefSeq" id="WP_143426720.1">
    <property type="nucleotide sequence ID" value="NZ_JACHXB010000005.1"/>
</dbReference>
<feature type="region of interest" description="Disordered" evidence="1">
    <location>
        <begin position="419"/>
        <end position="449"/>
    </location>
</feature>
<dbReference type="OrthoDB" id="10019962at2"/>
<keyword evidence="2" id="KW-0472">Membrane</keyword>
<dbReference type="AlphaFoldDB" id="A0A285EH52"/>
<feature type="signal peptide" evidence="3">
    <location>
        <begin position="1"/>
        <end position="26"/>
    </location>
</feature>
<protein>
    <submittedName>
        <fullName evidence="4">Uncharacterized protein</fullName>
    </submittedName>
</protein>
<keyword evidence="5" id="KW-1185">Reference proteome</keyword>
<evidence type="ECO:0000313" key="5">
    <source>
        <dbReference type="Proteomes" id="UP000219514"/>
    </source>
</evidence>
<keyword evidence="2" id="KW-1133">Transmembrane helix</keyword>